<comment type="caution">
    <text evidence="1">The sequence shown here is derived from an EMBL/GenBank/DDBJ whole genome shotgun (WGS) entry which is preliminary data.</text>
</comment>
<evidence type="ECO:0000313" key="1">
    <source>
        <dbReference type="EMBL" id="GLK48971.1"/>
    </source>
</evidence>
<reference evidence="1" key="1">
    <citation type="journal article" date="2014" name="Int. J. Syst. Evol. Microbiol.">
        <title>Complete genome of a new Firmicutes species belonging to the dominant human colonic microbiota ('Ruminococcus bicirculans') reveals two chromosomes and a selective capacity to utilize plant glucans.</title>
        <authorList>
            <consortium name="NISC Comparative Sequencing Program"/>
            <person name="Wegmann U."/>
            <person name="Louis P."/>
            <person name="Goesmann A."/>
            <person name="Henrissat B."/>
            <person name="Duncan S.H."/>
            <person name="Flint H.J."/>
        </authorList>
    </citation>
    <scope>NUCLEOTIDE SEQUENCE</scope>
    <source>
        <strain evidence="1">VKM B-1499</strain>
    </source>
</reference>
<keyword evidence="2" id="KW-1185">Reference proteome</keyword>
<protein>
    <submittedName>
        <fullName evidence="1">Uncharacterized protein</fullName>
    </submittedName>
</protein>
<evidence type="ECO:0000313" key="2">
    <source>
        <dbReference type="Proteomes" id="UP001143509"/>
    </source>
</evidence>
<sequence length="64" mass="7358">MNAIIDQIASTPRPDRYHDHEDTLAESVIRNLKWPIQKKGSRWIGADYEAILEQGAFSDFAQQD</sequence>
<dbReference type="EMBL" id="BSFD01000005">
    <property type="protein sequence ID" value="GLK48971.1"/>
    <property type="molecule type" value="Genomic_DNA"/>
</dbReference>
<name>A0ABQ5TAZ5_9CAUL</name>
<dbReference type="RefSeq" id="WP_271165179.1">
    <property type="nucleotide sequence ID" value="NZ_BSFD01000005.1"/>
</dbReference>
<organism evidence="1 2">
    <name type="scientific">Brevundimonas intermedia</name>
    <dbReference type="NCBI Taxonomy" id="74315"/>
    <lineage>
        <taxon>Bacteria</taxon>
        <taxon>Pseudomonadati</taxon>
        <taxon>Pseudomonadota</taxon>
        <taxon>Alphaproteobacteria</taxon>
        <taxon>Caulobacterales</taxon>
        <taxon>Caulobacteraceae</taxon>
        <taxon>Brevundimonas</taxon>
    </lineage>
</organism>
<dbReference type="Proteomes" id="UP001143509">
    <property type="component" value="Unassembled WGS sequence"/>
</dbReference>
<reference evidence="1" key="2">
    <citation type="submission" date="2023-01" db="EMBL/GenBank/DDBJ databases">
        <authorList>
            <person name="Sun Q."/>
            <person name="Evtushenko L."/>
        </authorList>
    </citation>
    <scope>NUCLEOTIDE SEQUENCE</scope>
    <source>
        <strain evidence="1">VKM B-1499</strain>
    </source>
</reference>
<gene>
    <name evidence="1" type="ORF">GCM10017620_19440</name>
</gene>
<proteinExistence type="predicted"/>
<accession>A0ABQ5TAZ5</accession>